<organism evidence="8 9">
    <name type="scientific">Pedobacter duraquae</name>
    <dbReference type="NCBI Taxonomy" id="425511"/>
    <lineage>
        <taxon>Bacteria</taxon>
        <taxon>Pseudomonadati</taxon>
        <taxon>Bacteroidota</taxon>
        <taxon>Sphingobacteriia</taxon>
        <taxon>Sphingobacteriales</taxon>
        <taxon>Sphingobacteriaceae</taxon>
        <taxon>Pedobacter</taxon>
    </lineage>
</organism>
<keyword evidence="9" id="KW-1185">Reference proteome</keyword>
<feature type="transmembrane region" description="Helical" evidence="7">
    <location>
        <begin position="49"/>
        <end position="73"/>
    </location>
</feature>
<comment type="similarity">
    <text evidence="2">Belongs to the polysaccharide synthase family.</text>
</comment>
<feature type="transmembrane region" description="Helical" evidence="7">
    <location>
        <begin position="148"/>
        <end position="173"/>
    </location>
</feature>
<dbReference type="PANTHER" id="PTHR30250:SF10">
    <property type="entry name" value="LIPOPOLYSACCHARIDE BIOSYNTHESIS PROTEIN WZXC"/>
    <property type="match status" value="1"/>
</dbReference>
<evidence type="ECO:0000256" key="5">
    <source>
        <dbReference type="ARBA" id="ARBA00022989"/>
    </source>
</evidence>
<evidence type="ECO:0000256" key="4">
    <source>
        <dbReference type="ARBA" id="ARBA00022692"/>
    </source>
</evidence>
<feature type="transmembrane region" description="Helical" evidence="7">
    <location>
        <begin position="423"/>
        <end position="443"/>
    </location>
</feature>
<feature type="transmembrane region" description="Helical" evidence="7">
    <location>
        <begin position="185"/>
        <end position="204"/>
    </location>
</feature>
<feature type="transmembrane region" description="Helical" evidence="7">
    <location>
        <begin position="109"/>
        <end position="128"/>
    </location>
</feature>
<feature type="transmembrane region" description="Helical" evidence="7">
    <location>
        <begin position="253"/>
        <end position="272"/>
    </location>
</feature>
<name>A0A4V3C3G6_9SPHI</name>
<feature type="transmembrane region" description="Helical" evidence="7">
    <location>
        <begin position="292"/>
        <end position="313"/>
    </location>
</feature>
<evidence type="ECO:0000256" key="3">
    <source>
        <dbReference type="ARBA" id="ARBA00022475"/>
    </source>
</evidence>
<feature type="transmembrane region" description="Helical" evidence="7">
    <location>
        <begin position="20"/>
        <end position="43"/>
    </location>
</feature>
<feature type="transmembrane region" description="Helical" evidence="7">
    <location>
        <begin position="365"/>
        <end position="387"/>
    </location>
</feature>
<evidence type="ECO:0000313" key="9">
    <source>
        <dbReference type="Proteomes" id="UP000295499"/>
    </source>
</evidence>
<dbReference type="Proteomes" id="UP000295499">
    <property type="component" value="Unassembled WGS sequence"/>
</dbReference>
<dbReference type="RefSeq" id="WP_208111015.1">
    <property type="nucleotide sequence ID" value="NZ_SNWM01000003.1"/>
</dbReference>
<feature type="transmembrane region" description="Helical" evidence="7">
    <location>
        <begin position="210"/>
        <end position="232"/>
    </location>
</feature>
<comment type="subcellular location">
    <subcellularLocation>
        <location evidence="1">Cell membrane</location>
        <topology evidence="1">Multi-pass membrane protein</topology>
    </subcellularLocation>
</comment>
<protein>
    <recommendedName>
        <fullName evidence="10">O-antigen/teichoic acid export membrane protein</fullName>
    </recommendedName>
</protein>
<dbReference type="InterPro" id="IPR050833">
    <property type="entry name" value="Poly_Biosynth_Transport"/>
</dbReference>
<proteinExistence type="inferred from homology"/>
<evidence type="ECO:0000256" key="2">
    <source>
        <dbReference type="ARBA" id="ARBA00007430"/>
    </source>
</evidence>
<evidence type="ECO:0000256" key="7">
    <source>
        <dbReference type="SAM" id="Phobius"/>
    </source>
</evidence>
<sequence length="455" mass="51531">MITSIRKFSNKIGIDQAIAYTVFSKILQVFGGVTTLFFVAQFLTKSEQGYYYTFGSILAIQIFFELGLCNIIIQFVAHEAVNLKWVDGVNFTGSLESISRLSSLLRFTLKWFGVIASLFVIGLLITGYCFFNKFGKNDDFVNWQAPWVVLSVVTAISLMAAPLMAFLEGLGWMKEVAKVRFVQQIFQLSFTLIFFASGFKLYAAPVATGIGFMVIPIWIFTGNVKKILVSIWHKIDIYKVNYRNEIFPFQWKIALSWISGYFIFQLFNPVLFATEGPIVAGQMGMTITVLNAILMLTLSWVSTKVPVFSGLIAKKDYKQLDNLFNSTLVQSTGLNVFALIVFFIMIFVLRHYHMVIGGKYFGDRFLAYLPMLFMAIPILLNHILAAWATYLRCHKKEPMLIMSIVIAILSSLSTFFLGHAFGVIGITAGYLLVTVISFVWTYFTFKISKRDWHGA</sequence>
<dbReference type="AlphaFoldDB" id="A0A4V3C3G6"/>
<comment type="caution">
    <text evidence="8">The sequence shown here is derived from an EMBL/GenBank/DDBJ whole genome shotgun (WGS) entry which is preliminary data.</text>
</comment>
<reference evidence="8 9" key="1">
    <citation type="submission" date="2019-03" db="EMBL/GenBank/DDBJ databases">
        <title>Genomic Encyclopedia of Archaeal and Bacterial Type Strains, Phase II (KMG-II): from individual species to whole genera.</title>
        <authorList>
            <person name="Goeker M."/>
        </authorList>
    </citation>
    <scope>NUCLEOTIDE SEQUENCE [LARGE SCALE GENOMIC DNA]</scope>
    <source>
        <strain evidence="8 9">DSM 19034</strain>
    </source>
</reference>
<feature type="transmembrane region" description="Helical" evidence="7">
    <location>
        <begin position="334"/>
        <end position="353"/>
    </location>
</feature>
<keyword evidence="6 7" id="KW-0472">Membrane</keyword>
<evidence type="ECO:0008006" key="10">
    <source>
        <dbReference type="Google" id="ProtNLM"/>
    </source>
</evidence>
<dbReference type="PANTHER" id="PTHR30250">
    <property type="entry name" value="PST FAMILY PREDICTED COLANIC ACID TRANSPORTER"/>
    <property type="match status" value="1"/>
</dbReference>
<accession>A0A4V3C3G6</accession>
<evidence type="ECO:0000256" key="1">
    <source>
        <dbReference type="ARBA" id="ARBA00004651"/>
    </source>
</evidence>
<dbReference type="GO" id="GO:0005886">
    <property type="term" value="C:plasma membrane"/>
    <property type="evidence" value="ECO:0007669"/>
    <property type="project" value="UniProtKB-SubCell"/>
</dbReference>
<gene>
    <name evidence="8" type="ORF">CLV32_3077</name>
</gene>
<keyword evidence="4 7" id="KW-0812">Transmembrane</keyword>
<evidence type="ECO:0000313" key="8">
    <source>
        <dbReference type="EMBL" id="TDO21968.1"/>
    </source>
</evidence>
<keyword evidence="3" id="KW-1003">Cell membrane</keyword>
<feature type="transmembrane region" description="Helical" evidence="7">
    <location>
        <begin position="399"/>
        <end position="417"/>
    </location>
</feature>
<evidence type="ECO:0000256" key="6">
    <source>
        <dbReference type="ARBA" id="ARBA00023136"/>
    </source>
</evidence>
<keyword evidence="5 7" id="KW-1133">Transmembrane helix</keyword>
<dbReference type="EMBL" id="SNWM01000003">
    <property type="protein sequence ID" value="TDO21968.1"/>
    <property type="molecule type" value="Genomic_DNA"/>
</dbReference>